<dbReference type="Proteomes" id="UP001268610">
    <property type="component" value="Unassembled WGS sequence"/>
</dbReference>
<organism evidence="3 4">
    <name type="scientific">Rhizobium hidalgonense</name>
    <dbReference type="NCBI Taxonomy" id="1538159"/>
    <lineage>
        <taxon>Bacteria</taxon>
        <taxon>Pseudomonadati</taxon>
        <taxon>Pseudomonadota</taxon>
        <taxon>Alphaproteobacteria</taxon>
        <taxon>Hyphomicrobiales</taxon>
        <taxon>Rhizobiaceae</taxon>
        <taxon>Rhizobium/Agrobacterium group</taxon>
        <taxon>Rhizobium</taxon>
    </lineage>
</organism>
<dbReference type="InterPro" id="IPR005537">
    <property type="entry name" value="RAMP_III_fam"/>
</dbReference>
<dbReference type="EMBL" id="JAVLSF010000281">
    <property type="protein sequence ID" value="MDR9777900.1"/>
    <property type="molecule type" value="Genomic_DNA"/>
</dbReference>
<sequence length="150" mass="16900">MAIRIPDPSIKIPESDIYKQNGIQWHSLQCEVVTPMYGGGVEAATIDTKMPIRVSAIRGQLRFWWRLLAKNKWKLGNTKAIRDAEFALWGGMGDDSGGRASQVLIKVQQPNVTQHDLMDWQDALLPYVMFPASNETNPDISHQLLKAEKV</sequence>
<protein>
    <submittedName>
        <fullName evidence="3">Type III-B CRISPR module RAMP protein Cmr1</fullName>
    </submittedName>
</protein>
<dbReference type="RefSeq" id="WP_310866063.1">
    <property type="nucleotide sequence ID" value="NZ_JAVLSF010000281.1"/>
</dbReference>
<dbReference type="Pfam" id="PF03787">
    <property type="entry name" value="RAMPs"/>
    <property type="match status" value="1"/>
</dbReference>
<name>A0AAJ2LMS4_9HYPH</name>
<gene>
    <name evidence="3" type="primary">cmr1</name>
    <name evidence="3" type="ORF">RJJ65_35800</name>
</gene>
<keyword evidence="1" id="KW-0051">Antiviral defense</keyword>
<dbReference type="NCBIfam" id="TIGR01894">
    <property type="entry name" value="cas_TM1795_cmr1"/>
    <property type="match status" value="1"/>
</dbReference>
<accession>A0AAJ2LMS4</accession>
<reference evidence="3" key="1">
    <citation type="submission" date="2023-04" db="EMBL/GenBank/DDBJ databases">
        <title>Genomic characterization of faba bean (Vicia faba) microsymbionts in Mexican soils.</title>
        <authorList>
            <person name="Rivera Orduna F.N."/>
            <person name="Guevara-Luna J."/>
            <person name="Yan J."/>
            <person name="Arroyo-Herrera I."/>
            <person name="Li Y."/>
            <person name="Vasquez-Murrieta M.S."/>
            <person name="Wang E.T."/>
        </authorList>
    </citation>
    <scope>NUCLEOTIDE SEQUENCE</scope>
    <source>
        <strain evidence="3">CH26</strain>
    </source>
</reference>
<feature type="domain" description="CRISPR type III-associated protein" evidence="2">
    <location>
        <begin position="30"/>
        <end position="110"/>
    </location>
</feature>
<comment type="caution">
    <text evidence="3">The sequence shown here is derived from an EMBL/GenBank/DDBJ whole genome shotgun (WGS) entry which is preliminary data.</text>
</comment>
<evidence type="ECO:0000313" key="3">
    <source>
        <dbReference type="EMBL" id="MDR9777900.1"/>
    </source>
</evidence>
<evidence type="ECO:0000313" key="4">
    <source>
        <dbReference type="Proteomes" id="UP001268610"/>
    </source>
</evidence>
<proteinExistence type="predicted"/>
<evidence type="ECO:0000259" key="2">
    <source>
        <dbReference type="Pfam" id="PF03787"/>
    </source>
</evidence>
<evidence type="ECO:0000256" key="1">
    <source>
        <dbReference type="ARBA" id="ARBA00023118"/>
    </source>
</evidence>
<dbReference type="GO" id="GO:0051607">
    <property type="term" value="P:defense response to virus"/>
    <property type="evidence" value="ECO:0007669"/>
    <property type="project" value="UniProtKB-KW"/>
</dbReference>
<dbReference type="InterPro" id="IPR007522">
    <property type="entry name" value="CRISPR-assoc_prot_TM1795"/>
</dbReference>
<dbReference type="AlphaFoldDB" id="A0AAJ2LMS4"/>
<feature type="non-terminal residue" evidence="3">
    <location>
        <position position="150"/>
    </location>
</feature>